<evidence type="ECO:0000313" key="3">
    <source>
        <dbReference type="Proteomes" id="UP001144612"/>
    </source>
</evidence>
<sequence length="65" mass="7810">MLKTARILKRMSQKTLGERLGISQSYVSRLENEEKYNENITVDLIRRLSIELDLDPIDLFLYFYR</sequence>
<dbReference type="InterPro" id="IPR001387">
    <property type="entry name" value="Cro/C1-type_HTH"/>
</dbReference>
<evidence type="ECO:0000259" key="1">
    <source>
        <dbReference type="PROSITE" id="PS50943"/>
    </source>
</evidence>
<dbReference type="CDD" id="cd00093">
    <property type="entry name" value="HTH_XRE"/>
    <property type="match status" value="1"/>
</dbReference>
<gene>
    <name evidence="2" type="ORF">OW729_09825</name>
</gene>
<dbReference type="Gene3D" id="1.10.260.40">
    <property type="entry name" value="lambda repressor-like DNA-binding domains"/>
    <property type="match status" value="1"/>
</dbReference>
<dbReference type="InterPro" id="IPR010982">
    <property type="entry name" value="Lambda_DNA-bd_dom_sf"/>
</dbReference>
<dbReference type="SUPFAM" id="SSF47413">
    <property type="entry name" value="lambda repressor-like DNA-binding domains"/>
    <property type="match status" value="1"/>
</dbReference>
<dbReference type="SMART" id="SM00530">
    <property type="entry name" value="HTH_XRE"/>
    <property type="match status" value="1"/>
</dbReference>
<accession>A0ABT4D9D0</accession>
<name>A0ABT4D9D0_9CLOT</name>
<feature type="domain" description="HTH cro/C1-type" evidence="1">
    <location>
        <begin position="2"/>
        <end position="59"/>
    </location>
</feature>
<dbReference type="Pfam" id="PF01381">
    <property type="entry name" value="HTH_3"/>
    <property type="match status" value="1"/>
</dbReference>
<dbReference type="PROSITE" id="PS50943">
    <property type="entry name" value="HTH_CROC1"/>
    <property type="match status" value="1"/>
</dbReference>
<dbReference type="Proteomes" id="UP001144612">
    <property type="component" value="Unassembled WGS sequence"/>
</dbReference>
<reference evidence="2" key="1">
    <citation type="submission" date="2022-12" db="EMBL/GenBank/DDBJ databases">
        <title>Clostridium sp. nov., isolated from industrial wastewater.</title>
        <authorList>
            <person name="Jiayan W."/>
        </authorList>
    </citation>
    <scope>NUCLEOTIDE SEQUENCE</scope>
    <source>
        <strain evidence="2">ZC22-4</strain>
    </source>
</reference>
<dbReference type="RefSeq" id="WP_268061315.1">
    <property type="nucleotide sequence ID" value="NZ_JAPQFJ010000008.1"/>
</dbReference>
<protein>
    <submittedName>
        <fullName evidence="2">Helix-turn-helix transcriptional regulator</fullName>
    </submittedName>
</protein>
<dbReference type="EMBL" id="JAPQFJ010000008">
    <property type="protein sequence ID" value="MCY6958901.1"/>
    <property type="molecule type" value="Genomic_DNA"/>
</dbReference>
<comment type="caution">
    <text evidence="2">The sequence shown here is derived from an EMBL/GenBank/DDBJ whole genome shotgun (WGS) entry which is preliminary data.</text>
</comment>
<evidence type="ECO:0000313" key="2">
    <source>
        <dbReference type="EMBL" id="MCY6958901.1"/>
    </source>
</evidence>
<organism evidence="2 3">
    <name type="scientific">Clostridium brassicae</name>
    <dbReference type="NCBI Taxonomy" id="2999072"/>
    <lineage>
        <taxon>Bacteria</taxon>
        <taxon>Bacillati</taxon>
        <taxon>Bacillota</taxon>
        <taxon>Clostridia</taxon>
        <taxon>Eubacteriales</taxon>
        <taxon>Clostridiaceae</taxon>
        <taxon>Clostridium</taxon>
    </lineage>
</organism>
<keyword evidence="3" id="KW-1185">Reference proteome</keyword>
<proteinExistence type="predicted"/>